<dbReference type="RefSeq" id="WP_145043868.1">
    <property type="nucleotide sequence ID" value="NZ_CP036347.1"/>
</dbReference>
<organism evidence="1 2">
    <name type="scientific">Gimesia chilikensis</name>
    <dbReference type="NCBI Taxonomy" id="2605989"/>
    <lineage>
        <taxon>Bacteria</taxon>
        <taxon>Pseudomonadati</taxon>
        <taxon>Planctomycetota</taxon>
        <taxon>Planctomycetia</taxon>
        <taxon>Planctomycetales</taxon>
        <taxon>Planctomycetaceae</taxon>
        <taxon>Gimesia</taxon>
    </lineage>
</organism>
<evidence type="ECO:0000313" key="2">
    <source>
        <dbReference type="Proteomes" id="UP000320722"/>
    </source>
</evidence>
<name>A0A517WJT5_9PLAN</name>
<protein>
    <submittedName>
        <fullName evidence="1">Uncharacterized protein</fullName>
    </submittedName>
</protein>
<accession>A0A517WJT5</accession>
<dbReference type="Proteomes" id="UP000320722">
    <property type="component" value="Chromosome"/>
</dbReference>
<proteinExistence type="predicted"/>
<dbReference type="EMBL" id="CP036347">
    <property type="protein sequence ID" value="QDU05510.1"/>
    <property type="molecule type" value="Genomic_DNA"/>
</dbReference>
<sequence>MRNAENSLLKIILSLVVVLITCGEVSAKDGLFSHLKHTKQKHVKKKSVPKPDFGSVIVRPWPIMNNLRVPLSSSSETLASVSGEYDLLGTAISLKQNVNQSDKAAFLIRSGTPTAITIIRKNRVLVFPRVMLLHPAIKNIRIRNGDIIASINTNSENKKRKDIYEQIIPPTIASGAKKEEVAVTFSGHLLPSKEENSQVMGDEFAIKFIGIELGQNSSVIDHLTNRTPIFVVRRIHQGTEYLYVEPFSNSGVFAENNELMRTLSAGNRVNSGDNVVTTDEASRLLWEKTIPHVMRNAIPKAGDEIEVTELEVFLLTNGYAF</sequence>
<gene>
    <name evidence="1" type="ORF">V6x_52470</name>
</gene>
<dbReference type="AlphaFoldDB" id="A0A517WJT5"/>
<evidence type="ECO:0000313" key="1">
    <source>
        <dbReference type="EMBL" id="QDU05510.1"/>
    </source>
</evidence>
<reference evidence="1 2" key="1">
    <citation type="submission" date="2019-02" db="EMBL/GenBank/DDBJ databases">
        <title>Deep-cultivation of Planctomycetes and their phenomic and genomic characterization uncovers novel biology.</title>
        <authorList>
            <person name="Wiegand S."/>
            <person name="Jogler M."/>
            <person name="Boedeker C."/>
            <person name="Pinto D."/>
            <person name="Vollmers J."/>
            <person name="Rivas-Marin E."/>
            <person name="Kohn T."/>
            <person name="Peeters S.H."/>
            <person name="Heuer A."/>
            <person name="Rast P."/>
            <person name="Oberbeckmann S."/>
            <person name="Bunk B."/>
            <person name="Jeske O."/>
            <person name="Meyerdierks A."/>
            <person name="Storesund J.E."/>
            <person name="Kallscheuer N."/>
            <person name="Luecker S."/>
            <person name="Lage O.M."/>
            <person name="Pohl T."/>
            <person name="Merkel B.J."/>
            <person name="Hornburger P."/>
            <person name="Mueller R.-W."/>
            <person name="Bruemmer F."/>
            <person name="Labrenz M."/>
            <person name="Spormann A.M."/>
            <person name="Op den Camp H."/>
            <person name="Overmann J."/>
            <person name="Amann R."/>
            <person name="Jetten M.S.M."/>
            <person name="Mascher T."/>
            <person name="Medema M.H."/>
            <person name="Devos D.P."/>
            <person name="Kaster A.-K."/>
            <person name="Ovreas L."/>
            <person name="Rohde M."/>
            <person name="Galperin M.Y."/>
            <person name="Jogler C."/>
        </authorList>
    </citation>
    <scope>NUCLEOTIDE SEQUENCE [LARGE SCALE GENOMIC DNA]</scope>
    <source>
        <strain evidence="1 2">V6</strain>
    </source>
</reference>